<feature type="compositionally biased region" description="Basic and acidic residues" evidence="6">
    <location>
        <begin position="486"/>
        <end position="497"/>
    </location>
</feature>
<organism evidence="8 9">
    <name type="scientific">Streptacidiphilus fuscans</name>
    <dbReference type="NCBI Taxonomy" id="2789292"/>
    <lineage>
        <taxon>Bacteria</taxon>
        <taxon>Bacillati</taxon>
        <taxon>Actinomycetota</taxon>
        <taxon>Actinomycetes</taxon>
        <taxon>Kitasatosporales</taxon>
        <taxon>Streptomycetaceae</taxon>
        <taxon>Streptacidiphilus</taxon>
    </lineage>
</organism>
<feature type="transmembrane region" description="Helical" evidence="7">
    <location>
        <begin position="41"/>
        <end position="62"/>
    </location>
</feature>
<feature type="transmembrane region" description="Helical" evidence="7">
    <location>
        <begin position="185"/>
        <end position="204"/>
    </location>
</feature>
<feature type="transmembrane region" description="Helical" evidence="7">
    <location>
        <begin position="82"/>
        <end position="107"/>
    </location>
</feature>
<evidence type="ECO:0000256" key="2">
    <source>
        <dbReference type="ARBA" id="ARBA00022475"/>
    </source>
</evidence>
<feature type="transmembrane region" description="Helical" evidence="7">
    <location>
        <begin position="610"/>
        <end position="632"/>
    </location>
</feature>
<name>A0A931FFU7_9ACTN</name>
<proteinExistence type="predicted"/>
<evidence type="ECO:0000313" key="9">
    <source>
        <dbReference type="Proteomes" id="UP000657385"/>
    </source>
</evidence>
<accession>A0A931FFU7</accession>
<evidence type="ECO:0000256" key="6">
    <source>
        <dbReference type="SAM" id="MobiDB-lite"/>
    </source>
</evidence>
<feature type="transmembrane region" description="Helical" evidence="7">
    <location>
        <begin position="577"/>
        <end position="598"/>
    </location>
</feature>
<reference evidence="8" key="1">
    <citation type="submission" date="2020-11" db="EMBL/GenBank/DDBJ databases">
        <title>Isolation and identification of active actinomycetes.</title>
        <authorList>
            <person name="Yu B."/>
        </authorList>
    </citation>
    <scope>NUCLEOTIDE SEQUENCE</scope>
    <source>
        <strain evidence="8">NEAU-YB345</strain>
    </source>
</reference>
<evidence type="ECO:0000256" key="1">
    <source>
        <dbReference type="ARBA" id="ARBA00004651"/>
    </source>
</evidence>
<dbReference type="Pfam" id="PF03706">
    <property type="entry name" value="LPG_synthase_TM"/>
    <property type="match status" value="1"/>
</dbReference>
<dbReference type="RefSeq" id="WP_196193915.1">
    <property type="nucleotide sequence ID" value="NZ_JADPRT010000004.1"/>
</dbReference>
<evidence type="ECO:0000313" key="8">
    <source>
        <dbReference type="EMBL" id="MBF9068764.1"/>
    </source>
</evidence>
<dbReference type="PANTHER" id="PTHR39087:SF2">
    <property type="entry name" value="UPF0104 MEMBRANE PROTEIN MJ1595"/>
    <property type="match status" value="1"/>
</dbReference>
<feature type="transmembrane region" description="Helical" evidence="7">
    <location>
        <begin position="157"/>
        <end position="178"/>
    </location>
</feature>
<keyword evidence="4 7" id="KW-1133">Transmembrane helix</keyword>
<dbReference type="EMBL" id="JADPRT010000004">
    <property type="protein sequence ID" value="MBF9068764.1"/>
    <property type="molecule type" value="Genomic_DNA"/>
</dbReference>
<gene>
    <name evidence="8" type="ORF">I2501_12095</name>
</gene>
<keyword evidence="3 7" id="KW-0812">Transmembrane</keyword>
<keyword evidence="5 7" id="KW-0472">Membrane</keyword>
<dbReference type="NCBIfam" id="TIGR00374">
    <property type="entry name" value="flippase-like domain"/>
    <property type="match status" value="1"/>
</dbReference>
<feature type="transmembrane region" description="Helical" evidence="7">
    <location>
        <begin position="119"/>
        <end position="137"/>
    </location>
</feature>
<protein>
    <submittedName>
        <fullName evidence="8">Flippase-like domain-containing protein</fullName>
    </submittedName>
</protein>
<feature type="compositionally biased region" description="Polar residues" evidence="6">
    <location>
        <begin position="500"/>
        <end position="509"/>
    </location>
</feature>
<comment type="subcellular location">
    <subcellularLocation>
        <location evidence="1">Cell membrane</location>
        <topology evidence="1">Multi-pass membrane protein</topology>
    </subcellularLocation>
</comment>
<dbReference type="GO" id="GO:0005886">
    <property type="term" value="C:plasma membrane"/>
    <property type="evidence" value="ECO:0007669"/>
    <property type="project" value="UniProtKB-SubCell"/>
</dbReference>
<dbReference type="Proteomes" id="UP000657385">
    <property type="component" value="Unassembled WGS sequence"/>
</dbReference>
<feature type="transmembrane region" description="Helical" evidence="7">
    <location>
        <begin position="652"/>
        <end position="675"/>
    </location>
</feature>
<keyword evidence="2" id="KW-1003">Cell membrane</keyword>
<evidence type="ECO:0000256" key="4">
    <source>
        <dbReference type="ARBA" id="ARBA00022989"/>
    </source>
</evidence>
<feature type="transmembrane region" description="Helical" evidence="7">
    <location>
        <begin position="541"/>
        <end position="557"/>
    </location>
</feature>
<evidence type="ECO:0000256" key="5">
    <source>
        <dbReference type="ARBA" id="ARBA00023136"/>
    </source>
</evidence>
<keyword evidence="9" id="KW-1185">Reference proteome</keyword>
<feature type="transmembrane region" description="Helical" evidence="7">
    <location>
        <begin position="687"/>
        <end position="707"/>
    </location>
</feature>
<comment type="caution">
    <text evidence="8">The sequence shown here is derived from an EMBL/GenBank/DDBJ whole genome shotgun (WGS) entry which is preliminary data.</text>
</comment>
<sequence length="844" mass="89810">MDDVVLRGPSRSDAEETPPQLVSVGRAELLLPARARRPETLVRFVLGLLLTVLTLLVADAAHDTMGGLELDATRGAGQAPRLLLALAGSFASTAVLLVPAAFAVSQLLRHGRRRVQDGLIAATIAFGLSMALNLWYPELLPQAIVSVLTPPEAASPFDGPLLALSVPAIAFMTAAGVARRPQWRIGLAVVVALDVLTALVSGYADALSVLLSLLLGWTTAHGTAYAVGSPNVRPNVELLFRALRQVGFAPTAAFRRPDQPPQEPQRYLVRQADDGPVPRQALDVMVLDRGQSAVGFLHRLGQRLRLRSAPERRSLLSPSDALRQEALLAYAAEAAGVRTRRLLATADLGPDASLAVYEPLPGRTLDQLDDAELTDPLLLRIWQQVHLLHTRRIAHRALTADSVWVDEDGDEDGDAGLVNLQDGDIAAGDLVLRTDLAQLLTTLSLRVGPERAVAAALDVLGPDRLGTAVPVLQPLALPRSTRARVKAQEKEQAKDQQQDSAPEQDTSQGAPLLARIRDEITRAIPEAPVEAVRLERLRPRTLIAVLGLAIAGYLLVLQLSSRNTNPFDALTQARPGWIAVAAVLSAGGFVAATMSFVGFVPERLNLWRSLLAQVAGGFVNIVAPSGLGGMALGTRFLHKQGLPTRQAVASVGVTQAVGLVLHILLIFIFGFLASGQYRTPFTDSTDLVVALLAAGALALLVAAVPPLRRWVVSRLRPMISGILPRMLDLLQQPGKVAVGVLGQLLVSLFSAACLYACALAFGQHPGFAEVTIANLIGGTLGQAVPTPGGVGGVEAVLAYALQTTTGMPYDVALLQVLLYRMLTLWLPALPGWVAYLWLQHIDAV</sequence>
<evidence type="ECO:0000256" key="7">
    <source>
        <dbReference type="SAM" id="Phobius"/>
    </source>
</evidence>
<feature type="region of interest" description="Disordered" evidence="6">
    <location>
        <begin position="480"/>
        <end position="511"/>
    </location>
</feature>
<evidence type="ECO:0000256" key="3">
    <source>
        <dbReference type="ARBA" id="ARBA00022692"/>
    </source>
</evidence>
<dbReference type="AlphaFoldDB" id="A0A931FFU7"/>
<dbReference type="PANTHER" id="PTHR39087">
    <property type="entry name" value="UPF0104 MEMBRANE PROTEIN MJ1595"/>
    <property type="match status" value="1"/>
</dbReference>
<dbReference type="InterPro" id="IPR022791">
    <property type="entry name" value="L-PG_synthase/AglD"/>
</dbReference>
<feature type="transmembrane region" description="Helical" evidence="7">
    <location>
        <begin position="736"/>
        <end position="761"/>
    </location>
</feature>
<feature type="transmembrane region" description="Helical" evidence="7">
    <location>
        <begin position="817"/>
        <end position="838"/>
    </location>
</feature>